<sequence length="150" mass="16385">MIQKDYLSKIIESFNKQVNVTLKDALVVRSEEGIRATEEAVGELLELDAATVLALTPESFLTMVQLSGTGDVVGDYLAYALDGLADAYLLQLNGSMSEEQRAEVRAVAKLRRAQARAVALAFGIDRSGVPEPFRELDREVQRARSEAGAR</sequence>
<evidence type="ECO:0000313" key="1">
    <source>
        <dbReference type="EMBL" id="MDJ1128483.1"/>
    </source>
</evidence>
<keyword evidence="2" id="KW-1185">Reference proteome</keyword>
<accession>A0ABT6ZHF1</accession>
<reference evidence="1" key="1">
    <citation type="submission" date="2023-05" db="EMBL/GenBank/DDBJ databases">
        <title>[olsenella] sp. nov., isolated from a pig farm feces dump.</title>
        <authorList>
            <person name="Chang Y.-H."/>
        </authorList>
    </citation>
    <scope>NUCLEOTIDE SEQUENCE</scope>
    <source>
        <strain evidence="1">YH-ols2217</strain>
    </source>
</reference>
<dbReference type="Proteomes" id="UP001431693">
    <property type="component" value="Unassembled WGS sequence"/>
</dbReference>
<name>A0ABT6ZHF1_9ACTN</name>
<evidence type="ECO:0000313" key="2">
    <source>
        <dbReference type="Proteomes" id="UP001431693"/>
    </source>
</evidence>
<comment type="caution">
    <text evidence="1">The sequence shown here is derived from an EMBL/GenBank/DDBJ whole genome shotgun (WGS) entry which is preliminary data.</text>
</comment>
<proteinExistence type="predicted"/>
<gene>
    <name evidence="1" type="ORF">QJ043_00055</name>
</gene>
<dbReference type="RefSeq" id="WP_283712128.1">
    <property type="nucleotide sequence ID" value="NZ_JASJEW010000001.1"/>
</dbReference>
<organism evidence="1 2">
    <name type="scientific">Kribbibacterium absianum</name>
    <dbReference type="NCBI Taxonomy" id="3044210"/>
    <lineage>
        <taxon>Bacteria</taxon>
        <taxon>Bacillati</taxon>
        <taxon>Actinomycetota</taxon>
        <taxon>Coriobacteriia</taxon>
        <taxon>Coriobacteriales</taxon>
        <taxon>Kribbibacteriaceae</taxon>
        <taxon>Kribbibacterium</taxon>
    </lineage>
</organism>
<dbReference type="EMBL" id="JASJEX010000001">
    <property type="protein sequence ID" value="MDJ1128483.1"/>
    <property type="molecule type" value="Genomic_DNA"/>
</dbReference>
<protein>
    <submittedName>
        <fullName evidence="1">Uncharacterized protein</fullName>
    </submittedName>
</protein>